<dbReference type="Gene3D" id="2.10.260.10">
    <property type="match status" value="1"/>
</dbReference>
<protein>
    <recommendedName>
        <fullName evidence="4">SpoVT-AbrB domain-containing protein</fullName>
    </recommendedName>
</protein>
<accession>A0AAF0PJ28</accession>
<sequence length="65" mass="6881">MRVNTETGELVDDGQLRSAGSSTVVTIPPDILSQAEMSAGDDVEFAVDLDSEGKIVIREEDGDEA</sequence>
<feature type="region of interest" description="Disordered" evidence="1">
    <location>
        <begin position="1"/>
        <end position="22"/>
    </location>
</feature>
<evidence type="ECO:0000313" key="2">
    <source>
        <dbReference type="EMBL" id="WMT10389.1"/>
    </source>
</evidence>
<proteinExistence type="predicted"/>
<geneLocation type="plasmid" evidence="2 3">
    <name>unnamed3</name>
</geneLocation>
<evidence type="ECO:0000256" key="1">
    <source>
        <dbReference type="SAM" id="MobiDB-lite"/>
    </source>
</evidence>
<reference evidence="2 3" key="1">
    <citation type="submission" date="2022-07" db="EMBL/GenBank/DDBJ databases">
        <title>Two temperate virus in Haloterrigena jeotgali A29.</title>
        <authorList>
            <person name="Deng X."/>
        </authorList>
    </citation>
    <scope>NUCLEOTIDE SEQUENCE [LARGE SCALE GENOMIC DNA]</scope>
    <source>
        <strain evidence="2 3">A29</strain>
        <plasmid evidence="2 3">unnamed3</plasmid>
    </source>
</reference>
<keyword evidence="2" id="KW-0614">Plasmid</keyword>
<dbReference type="InterPro" id="IPR037914">
    <property type="entry name" value="SpoVT-AbrB_sf"/>
</dbReference>
<evidence type="ECO:0008006" key="4">
    <source>
        <dbReference type="Google" id="ProtNLM"/>
    </source>
</evidence>
<keyword evidence="3" id="KW-1185">Reference proteome</keyword>
<name>A0AAF0PJ28_9EURY</name>
<dbReference type="RefSeq" id="WP_136396843.1">
    <property type="nucleotide sequence ID" value="NZ_CP101876.1"/>
</dbReference>
<dbReference type="SUPFAM" id="SSF89447">
    <property type="entry name" value="AbrB/MazE/MraZ-like"/>
    <property type="match status" value="1"/>
</dbReference>
<evidence type="ECO:0000313" key="3">
    <source>
        <dbReference type="Proteomes" id="UP001224926"/>
    </source>
</evidence>
<dbReference type="EMBL" id="CP101876">
    <property type="protein sequence ID" value="WMT10389.1"/>
    <property type="molecule type" value="Genomic_DNA"/>
</dbReference>
<organism evidence="2 3">
    <name type="scientific">Natrinema thermotolerans</name>
    <dbReference type="NCBI Taxonomy" id="121872"/>
    <lineage>
        <taxon>Archaea</taxon>
        <taxon>Methanobacteriati</taxon>
        <taxon>Methanobacteriota</taxon>
        <taxon>Stenosarchaea group</taxon>
        <taxon>Halobacteria</taxon>
        <taxon>Halobacteriales</taxon>
        <taxon>Natrialbaceae</taxon>
        <taxon>Natrinema</taxon>
    </lineage>
</organism>
<dbReference type="Proteomes" id="UP001224926">
    <property type="component" value="Plasmid unnamed3"/>
</dbReference>
<dbReference type="AlphaFoldDB" id="A0AAF0PJ28"/>
<gene>
    <name evidence="2" type="ORF">NP511_22770</name>
</gene>
<dbReference type="GeneID" id="39860433"/>